<dbReference type="PANTHER" id="PTHR43023">
    <property type="entry name" value="PROTEIN TRIGALACTOSYLDIACYLGLYCEROL 3, CHLOROPLASTIC"/>
    <property type="match status" value="1"/>
</dbReference>
<dbReference type="GO" id="GO:0005524">
    <property type="term" value="F:ATP binding"/>
    <property type="evidence" value="ECO:0007669"/>
    <property type="project" value="UniProtKB-KW"/>
</dbReference>
<name>A0A9D8PNN7_9DELT</name>
<reference evidence="5" key="1">
    <citation type="journal article" date="2021" name="Environ. Microbiol.">
        <title>Genomic characterization of three novel Desulfobacterota classes expand the metabolic and phylogenetic diversity of the phylum.</title>
        <authorList>
            <person name="Murphy C.L."/>
            <person name="Biggerstaff J."/>
            <person name="Eichhorn A."/>
            <person name="Ewing E."/>
            <person name="Shahan R."/>
            <person name="Soriano D."/>
            <person name="Stewart S."/>
            <person name="VanMol K."/>
            <person name="Walker R."/>
            <person name="Walters P."/>
            <person name="Elshahed M.S."/>
            <person name="Youssef N.H."/>
        </authorList>
    </citation>
    <scope>NUCLEOTIDE SEQUENCE</scope>
    <source>
        <strain evidence="5">Zod_Metabat.24</strain>
    </source>
</reference>
<evidence type="ECO:0000256" key="1">
    <source>
        <dbReference type="ARBA" id="ARBA00022448"/>
    </source>
</evidence>
<dbReference type="PROSITE" id="PS00211">
    <property type="entry name" value="ABC_TRANSPORTER_1"/>
    <property type="match status" value="1"/>
</dbReference>
<dbReference type="InterPro" id="IPR003593">
    <property type="entry name" value="AAA+_ATPase"/>
</dbReference>
<evidence type="ECO:0000256" key="2">
    <source>
        <dbReference type="ARBA" id="ARBA00022741"/>
    </source>
</evidence>
<dbReference type="Proteomes" id="UP000809273">
    <property type="component" value="Unassembled WGS sequence"/>
</dbReference>
<organism evidence="5 6">
    <name type="scientific">Candidatus Zymogenus saltonus</name>
    <dbReference type="NCBI Taxonomy" id="2844893"/>
    <lineage>
        <taxon>Bacteria</taxon>
        <taxon>Deltaproteobacteria</taxon>
        <taxon>Candidatus Zymogenia</taxon>
        <taxon>Candidatus Zymogeniales</taxon>
        <taxon>Candidatus Zymogenaceae</taxon>
        <taxon>Candidatus Zymogenus</taxon>
    </lineage>
</organism>
<reference evidence="5" key="2">
    <citation type="submission" date="2021-01" db="EMBL/GenBank/DDBJ databases">
        <authorList>
            <person name="Hahn C.R."/>
            <person name="Youssef N.H."/>
            <person name="Elshahed M."/>
        </authorList>
    </citation>
    <scope>NUCLEOTIDE SEQUENCE</scope>
    <source>
        <strain evidence="5">Zod_Metabat.24</strain>
    </source>
</reference>
<keyword evidence="1" id="KW-0813">Transport</keyword>
<dbReference type="Pfam" id="PF00005">
    <property type="entry name" value="ABC_tran"/>
    <property type="match status" value="1"/>
</dbReference>
<evidence type="ECO:0000313" key="6">
    <source>
        <dbReference type="Proteomes" id="UP000809273"/>
    </source>
</evidence>
<feature type="domain" description="ABC transporter" evidence="4">
    <location>
        <begin position="4"/>
        <end position="240"/>
    </location>
</feature>
<dbReference type="AlphaFoldDB" id="A0A9D8PNN7"/>
<dbReference type="Gene3D" id="3.40.50.300">
    <property type="entry name" value="P-loop containing nucleotide triphosphate hydrolases"/>
    <property type="match status" value="1"/>
</dbReference>
<sequence length="246" mass="27163">MSFIVYRGIEKAFDEKVIYRGLDLSINRGETITIIGGSGSGKSVLLKMMIGLIMPDRGEIIVDKTNIVELSKEELVKVRSRIGMLFQGGALFDSINVGENVAYGLKMHTEMSDKKIEKKVSRCLEMVGLSGIEGMMPVDLSGGMKKRVALARAIAYDPEIILYDEPTTGLDPTNANRINNLIIEMQKLLKVTSVVVTHDMNSAFSVSDRMAMLYRGKIEVVGTTNEIKKSKEPLVNDFIRGNIGEL</sequence>
<dbReference type="PROSITE" id="PS50893">
    <property type="entry name" value="ABC_TRANSPORTER_2"/>
    <property type="match status" value="1"/>
</dbReference>
<comment type="caution">
    <text evidence="5">The sequence shown here is derived from an EMBL/GenBank/DDBJ whole genome shotgun (WGS) entry which is preliminary data.</text>
</comment>
<dbReference type="SUPFAM" id="SSF52540">
    <property type="entry name" value="P-loop containing nucleoside triphosphate hydrolases"/>
    <property type="match status" value="1"/>
</dbReference>
<keyword evidence="3 5" id="KW-0067">ATP-binding</keyword>
<keyword evidence="2" id="KW-0547">Nucleotide-binding</keyword>
<dbReference type="SMART" id="SM00382">
    <property type="entry name" value="AAA"/>
    <property type="match status" value="1"/>
</dbReference>
<protein>
    <submittedName>
        <fullName evidence="5">ABC transporter ATP-binding protein</fullName>
    </submittedName>
</protein>
<accession>A0A9D8PNN7</accession>
<proteinExistence type="predicted"/>
<dbReference type="InterPro" id="IPR027417">
    <property type="entry name" value="P-loop_NTPase"/>
</dbReference>
<evidence type="ECO:0000313" key="5">
    <source>
        <dbReference type="EMBL" id="MBN1574171.1"/>
    </source>
</evidence>
<dbReference type="InterPro" id="IPR017871">
    <property type="entry name" value="ABC_transporter-like_CS"/>
</dbReference>
<dbReference type="GO" id="GO:0016887">
    <property type="term" value="F:ATP hydrolysis activity"/>
    <property type="evidence" value="ECO:0007669"/>
    <property type="project" value="InterPro"/>
</dbReference>
<evidence type="ECO:0000256" key="3">
    <source>
        <dbReference type="ARBA" id="ARBA00022840"/>
    </source>
</evidence>
<gene>
    <name evidence="5" type="ORF">JW984_13320</name>
</gene>
<dbReference type="PANTHER" id="PTHR43023:SF6">
    <property type="entry name" value="INTERMEMBRANE PHOSPHOLIPID TRANSPORT SYSTEM ATP-BINDING PROTEIN MLAF"/>
    <property type="match status" value="1"/>
</dbReference>
<dbReference type="InterPro" id="IPR003439">
    <property type="entry name" value="ABC_transporter-like_ATP-bd"/>
</dbReference>
<evidence type="ECO:0000259" key="4">
    <source>
        <dbReference type="PROSITE" id="PS50893"/>
    </source>
</evidence>
<dbReference type="EMBL" id="JAFGIX010000069">
    <property type="protein sequence ID" value="MBN1574171.1"/>
    <property type="molecule type" value="Genomic_DNA"/>
</dbReference>
<dbReference type="CDD" id="cd03261">
    <property type="entry name" value="ABC_Org_Solvent_Resistant"/>
    <property type="match status" value="1"/>
</dbReference>